<dbReference type="InterPro" id="IPR011613">
    <property type="entry name" value="GH15-like"/>
</dbReference>
<keyword evidence="2" id="KW-0378">Hydrolase</keyword>
<evidence type="ECO:0000259" key="1">
    <source>
        <dbReference type="Pfam" id="PF00723"/>
    </source>
</evidence>
<dbReference type="PANTHER" id="PTHR31616">
    <property type="entry name" value="TREHALASE"/>
    <property type="match status" value="1"/>
</dbReference>
<dbReference type="SUPFAM" id="SSF48208">
    <property type="entry name" value="Six-hairpin glycosidases"/>
    <property type="match status" value="1"/>
</dbReference>
<comment type="caution">
    <text evidence="2">The sequence shown here is derived from an EMBL/GenBank/DDBJ whole genome shotgun (WGS) entry which is preliminary data.</text>
</comment>
<dbReference type="EMBL" id="WBOF01000004">
    <property type="protein sequence ID" value="MQS17349.1"/>
    <property type="molecule type" value="Genomic_DNA"/>
</dbReference>
<dbReference type="GO" id="GO:0004553">
    <property type="term" value="F:hydrolase activity, hydrolyzing O-glycosyl compounds"/>
    <property type="evidence" value="ECO:0007669"/>
    <property type="project" value="TreeGrafter"/>
</dbReference>
<dbReference type="Gene3D" id="1.50.10.10">
    <property type="match status" value="1"/>
</dbReference>
<protein>
    <submittedName>
        <fullName evidence="2">Glycoside hydrolase family 15 protein</fullName>
    </submittedName>
</protein>
<accession>A0A6N7L3J7</accession>
<organism evidence="2 3">
    <name type="scientific">Streptomyces kaniharaensis</name>
    <dbReference type="NCBI Taxonomy" id="212423"/>
    <lineage>
        <taxon>Bacteria</taxon>
        <taxon>Bacillati</taxon>
        <taxon>Actinomycetota</taxon>
        <taxon>Actinomycetes</taxon>
        <taxon>Kitasatosporales</taxon>
        <taxon>Streptomycetaceae</taxon>
        <taxon>Streptomyces</taxon>
    </lineage>
</organism>
<dbReference type="AlphaFoldDB" id="A0A6N7L3J7"/>
<keyword evidence="3" id="KW-1185">Reference proteome</keyword>
<proteinExistence type="predicted"/>
<dbReference type="PANTHER" id="PTHR31616:SF0">
    <property type="entry name" value="GLUCAN 1,4-ALPHA-GLUCOSIDASE"/>
    <property type="match status" value="1"/>
</dbReference>
<dbReference type="OrthoDB" id="3902805at2"/>
<evidence type="ECO:0000313" key="2">
    <source>
        <dbReference type="EMBL" id="MQS17349.1"/>
    </source>
</evidence>
<dbReference type="InterPro" id="IPR012341">
    <property type="entry name" value="6hp_glycosidase-like_sf"/>
</dbReference>
<dbReference type="GO" id="GO:0005975">
    <property type="term" value="P:carbohydrate metabolic process"/>
    <property type="evidence" value="ECO:0007669"/>
    <property type="project" value="InterPro"/>
</dbReference>
<dbReference type="RefSeq" id="WP_153470065.1">
    <property type="nucleotide sequence ID" value="NZ_WBOF01000004.1"/>
</dbReference>
<dbReference type="InterPro" id="IPR008928">
    <property type="entry name" value="6-hairpin_glycosidase_sf"/>
</dbReference>
<reference evidence="2 3" key="1">
    <citation type="submission" date="2019-09" db="EMBL/GenBank/DDBJ databases">
        <title>Genome Sequences of Streptomyces kaniharaensis ATCC 21070.</title>
        <authorList>
            <person name="Zhu W."/>
            <person name="De Crecy-Lagard V."/>
            <person name="Richards N.G."/>
        </authorList>
    </citation>
    <scope>NUCLEOTIDE SEQUENCE [LARGE SCALE GENOMIC DNA]</scope>
    <source>
        <strain evidence="2 3">SF-557</strain>
    </source>
</reference>
<dbReference type="Pfam" id="PF00723">
    <property type="entry name" value="Glyco_hydro_15"/>
    <property type="match status" value="1"/>
</dbReference>
<feature type="domain" description="GH15-like" evidence="1">
    <location>
        <begin position="243"/>
        <end position="577"/>
    </location>
</feature>
<name>A0A6N7L3J7_9ACTN</name>
<sequence length="645" mass="70639">MQTTTFAPPAVAPSTPLEELVPLSDNRAAVLLSTSGVVEYGAHEIGGSLHFARLLGDHRHGQWSLAPAGAGRADRSHWDGDNLVLTQEWDIRSDAGRPVRTVRIITFMPPQPHGGAPSRLHQIVEGVTGAVEMHSVFQPRFEDGRLPGHHEILERPDGRRTLRLAAGPVTLLLDGPDHTRDAFGRWTAAFTAAEGSRTALTLTIGDPDPGNRPHPDTDLLATRRDWQEWTAELSYTGPYQEPVRRSAILLRALTIRLTGAVSAALTRSLPEALGGERNWDYEACWLRDSALTILALVRLGKLEEAARWRRWLLRAIAGDVQNLAIMYQLDGSRTLTERELDWLTGYEGSRPVRAGNAAATQVQNDVYGEVVEALVAAERAGLPADAGVDALMVALGEEIMRIWRRPDAGIWEVRGPKRRFTHSALLCWQGLHLLVEWAQARATTGAAVADTATIARWAAERDTIKDDVLQHAYNPQAQAFTQYYGGRDLDAAVLLMATSGFLPSDDKRLISTIDAIQRELTDPAGFIRRYLPDPTGRVDGLTDDEGAFLACSFHLVEALAYIGRTDEAHALFDRLLGLRTPHGVFTEMWDATRRRPLGNTLQGFPLWALIGAALRLSLVPGTGDRVTLPGQRTADTEQDAAAVAA</sequence>
<dbReference type="Proteomes" id="UP000450000">
    <property type="component" value="Unassembled WGS sequence"/>
</dbReference>
<gene>
    <name evidence="2" type="ORF">F7Q99_35505</name>
</gene>
<evidence type="ECO:0000313" key="3">
    <source>
        <dbReference type="Proteomes" id="UP000450000"/>
    </source>
</evidence>